<dbReference type="GO" id="GO:0000387">
    <property type="term" value="P:spliceosomal snRNP assembly"/>
    <property type="evidence" value="ECO:0007669"/>
    <property type="project" value="TreeGrafter"/>
</dbReference>
<sequence length="103" mass="11800">MQTKDNEDSPKEFSLEENQEARAFLRERFLRVISSVTGKPCQLYTADDSIVSGEFQGCDKEVENYLIKNLKTPVFEYSSVLVRANDIKTITFPNALKISNPEY</sequence>
<name>A0A482WL76_LAOST</name>
<dbReference type="PANTHER" id="PTHR14679:SF1">
    <property type="entry name" value="GEM-ASSOCIATED PROTEIN 7"/>
    <property type="match status" value="1"/>
</dbReference>
<dbReference type="Proteomes" id="UP000291343">
    <property type="component" value="Unassembled WGS sequence"/>
</dbReference>
<keyword evidence="2" id="KW-1185">Reference proteome</keyword>
<organism evidence="1 2">
    <name type="scientific">Laodelphax striatellus</name>
    <name type="common">Small brown planthopper</name>
    <name type="synonym">Delphax striatella</name>
    <dbReference type="NCBI Taxonomy" id="195883"/>
    <lineage>
        <taxon>Eukaryota</taxon>
        <taxon>Metazoa</taxon>
        <taxon>Ecdysozoa</taxon>
        <taxon>Arthropoda</taxon>
        <taxon>Hexapoda</taxon>
        <taxon>Insecta</taxon>
        <taxon>Pterygota</taxon>
        <taxon>Neoptera</taxon>
        <taxon>Paraneoptera</taxon>
        <taxon>Hemiptera</taxon>
        <taxon>Auchenorrhyncha</taxon>
        <taxon>Fulgoroidea</taxon>
        <taxon>Delphacidae</taxon>
        <taxon>Criomorphinae</taxon>
        <taxon>Laodelphax</taxon>
    </lineage>
</organism>
<protein>
    <recommendedName>
        <fullName evidence="3">Gem-associated protein 7</fullName>
    </recommendedName>
</protein>
<dbReference type="PANTHER" id="PTHR14679">
    <property type="entry name" value="GEM-ASSOCIATED PROTEIN 7"/>
    <property type="match status" value="1"/>
</dbReference>
<dbReference type="AlphaFoldDB" id="A0A482WL76"/>
<dbReference type="InterPro" id="IPR020338">
    <property type="entry name" value="SMN_gemin7"/>
</dbReference>
<dbReference type="OrthoDB" id="70763at2759"/>
<dbReference type="EMBL" id="QKKF02033175">
    <property type="protein sequence ID" value="RZF33931.1"/>
    <property type="molecule type" value="Genomic_DNA"/>
</dbReference>
<dbReference type="STRING" id="195883.A0A482WL76"/>
<dbReference type="InParanoid" id="A0A482WL76"/>
<proteinExistence type="predicted"/>
<reference evidence="1 2" key="1">
    <citation type="journal article" date="2017" name="Gigascience">
        <title>Genome sequence of the small brown planthopper, Laodelphax striatellus.</title>
        <authorList>
            <person name="Zhu J."/>
            <person name="Jiang F."/>
            <person name="Wang X."/>
            <person name="Yang P."/>
            <person name="Bao Y."/>
            <person name="Zhao W."/>
            <person name="Wang W."/>
            <person name="Lu H."/>
            <person name="Wang Q."/>
            <person name="Cui N."/>
            <person name="Li J."/>
            <person name="Chen X."/>
            <person name="Luo L."/>
            <person name="Yu J."/>
            <person name="Kang L."/>
            <person name="Cui F."/>
        </authorList>
    </citation>
    <scope>NUCLEOTIDE SEQUENCE [LARGE SCALE GENOMIC DNA]</scope>
    <source>
        <strain evidence="1">Lst14</strain>
    </source>
</reference>
<comment type="caution">
    <text evidence="1">The sequence shown here is derived from an EMBL/GenBank/DDBJ whole genome shotgun (WGS) entry which is preliminary data.</text>
</comment>
<gene>
    <name evidence="1" type="ORF">LSTR_LSTR014404</name>
</gene>
<dbReference type="Pfam" id="PF11095">
    <property type="entry name" value="Gemin7"/>
    <property type="match status" value="1"/>
</dbReference>
<dbReference type="GO" id="GO:0034719">
    <property type="term" value="C:SMN-Sm protein complex"/>
    <property type="evidence" value="ECO:0007669"/>
    <property type="project" value="InterPro"/>
</dbReference>
<evidence type="ECO:0000313" key="1">
    <source>
        <dbReference type="EMBL" id="RZF33931.1"/>
    </source>
</evidence>
<dbReference type="SMR" id="A0A482WL76"/>
<evidence type="ECO:0008006" key="3">
    <source>
        <dbReference type="Google" id="ProtNLM"/>
    </source>
</evidence>
<dbReference type="Gene3D" id="2.30.30.100">
    <property type="match status" value="1"/>
</dbReference>
<evidence type="ECO:0000313" key="2">
    <source>
        <dbReference type="Proteomes" id="UP000291343"/>
    </source>
</evidence>
<accession>A0A482WL76</accession>